<dbReference type="eggNOG" id="COG0564">
    <property type="taxonomic scope" value="Bacteria"/>
</dbReference>
<evidence type="ECO:0000256" key="1">
    <source>
        <dbReference type="ARBA" id="ARBA00000381"/>
    </source>
</evidence>
<dbReference type="OrthoDB" id="9807829at2"/>
<dbReference type="GO" id="GO:0003723">
    <property type="term" value="F:RNA binding"/>
    <property type="evidence" value="ECO:0007669"/>
    <property type="project" value="UniProtKB-KW"/>
</dbReference>
<dbReference type="InterPro" id="IPR050188">
    <property type="entry name" value="RluA_PseudoU_synthase"/>
</dbReference>
<dbReference type="NCBIfam" id="NF008249">
    <property type="entry name" value="PRK11025.1"/>
    <property type="match status" value="1"/>
</dbReference>
<feature type="active site" evidence="7">
    <location>
        <position position="146"/>
    </location>
</feature>
<dbReference type="PANTHER" id="PTHR21600:SF92">
    <property type="entry name" value="RIBOSOMAL LARGE SUBUNIT PSEUDOURIDINE SYNTHASE C"/>
    <property type="match status" value="1"/>
</dbReference>
<comment type="function">
    <text evidence="2">Responsible for synthesis of pseudouridine from uracil at positions 955, 2504 and 2580 in 23S ribosomal RNA.</text>
</comment>
<dbReference type="InterPro" id="IPR020103">
    <property type="entry name" value="PsdUridine_synth_cat_dom_sf"/>
</dbReference>
<dbReference type="Pfam" id="PF01479">
    <property type="entry name" value="S4"/>
    <property type="match status" value="1"/>
</dbReference>
<dbReference type="Pfam" id="PF00849">
    <property type="entry name" value="PseudoU_synth_2"/>
    <property type="match status" value="1"/>
</dbReference>
<evidence type="ECO:0000256" key="7">
    <source>
        <dbReference type="PIRSR" id="PIRSR606225-1"/>
    </source>
</evidence>
<accession>M7PPC8</accession>
<dbReference type="CDD" id="cd00165">
    <property type="entry name" value="S4"/>
    <property type="match status" value="1"/>
</dbReference>
<dbReference type="PROSITE" id="PS01129">
    <property type="entry name" value="PSI_RLU"/>
    <property type="match status" value="1"/>
</dbReference>
<evidence type="ECO:0000313" key="11">
    <source>
        <dbReference type="EMBL" id="EMR12294.1"/>
    </source>
</evidence>
<dbReference type="SUPFAM" id="SSF55174">
    <property type="entry name" value="Alpha-L RNA-binding motif"/>
    <property type="match status" value="1"/>
</dbReference>
<dbReference type="PANTHER" id="PTHR21600">
    <property type="entry name" value="MITOCHONDRIAL RNA PSEUDOURIDINE SYNTHASE"/>
    <property type="match status" value="1"/>
</dbReference>
<dbReference type="Gene3D" id="3.10.290.10">
    <property type="entry name" value="RNA-binding S4 domain"/>
    <property type="match status" value="1"/>
</dbReference>
<organism evidence="11 12">
    <name type="scientific">Methylophaga lonarensis MPL</name>
    <dbReference type="NCBI Taxonomy" id="1286106"/>
    <lineage>
        <taxon>Bacteria</taxon>
        <taxon>Pseudomonadati</taxon>
        <taxon>Pseudomonadota</taxon>
        <taxon>Gammaproteobacteria</taxon>
        <taxon>Thiotrichales</taxon>
        <taxon>Piscirickettsiaceae</taxon>
        <taxon>Methylophaga</taxon>
    </lineage>
</organism>
<keyword evidence="5 8" id="KW-0694">RNA-binding</keyword>
<name>M7PPC8_9GAMM</name>
<keyword evidence="4" id="KW-0698">rRNA processing</keyword>
<evidence type="ECO:0000256" key="6">
    <source>
        <dbReference type="ARBA" id="ARBA00023235"/>
    </source>
</evidence>
<dbReference type="InterPro" id="IPR006145">
    <property type="entry name" value="PsdUridine_synth_RsuA/RluA"/>
</dbReference>
<comment type="similarity">
    <text evidence="3 9">Belongs to the pseudouridine synthase RluA family.</text>
</comment>
<gene>
    <name evidence="11" type="ORF">MPL1_10958</name>
</gene>
<proteinExistence type="inferred from homology"/>
<feature type="domain" description="RNA-binding S4" evidence="10">
    <location>
        <begin position="23"/>
        <end position="82"/>
    </location>
</feature>
<dbReference type="InterPro" id="IPR036986">
    <property type="entry name" value="S4_RNA-bd_sf"/>
</dbReference>
<dbReference type="InterPro" id="IPR006225">
    <property type="entry name" value="PsdUridine_synth_RluC/D"/>
</dbReference>
<evidence type="ECO:0000256" key="8">
    <source>
        <dbReference type="PROSITE-ProRule" id="PRU00182"/>
    </source>
</evidence>
<dbReference type="InterPro" id="IPR006224">
    <property type="entry name" value="PsdUridine_synth_RluA-like_CS"/>
</dbReference>
<dbReference type="Gene3D" id="3.30.2350.10">
    <property type="entry name" value="Pseudouridine synthase"/>
    <property type="match status" value="1"/>
</dbReference>
<dbReference type="AlphaFoldDB" id="M7PPC8"/>
<comment type="catalytic activity">
    <reaction evidence="9">
        <text>a uridine in RNA = a pseudouridine in RNA</text>
        <dbReference type="Rhea" id="RHEA:48348"/>
        <dbReference type="Rhea" id="RHEA-COMP:12068"/>
        <dbReference type="Rhea" id="RHEA-COMP:12069"/>
        <dbReference type="ChEBI" id="CHEBI:65314"/>
        <dbReference type="ChEBI" id="CHEBI:65315"/>
    </reaction>
</comment>
<dbReference type="InterPro" id="IPR002942">
    <property type="entry name" value="S4_RNA-bd"/>
</dbReference>
<dbReference type="EC" id="5.4.99.-" evidence="9"/>
<keyword evidence="12" id="KW-1185">Reference proteome</keyword>
<evidence type="ECO:0000313" key="12">
    <source>
        <dbReference type="Proteomes" id="UP000012019"/>
    </source>
</evidence>
<dbReference type="GO" id="GO:0000455">
    <property type="term" value="P:enzyme-directed rRNA pseudouridine synthesis"/>
    <property type="evidence" value="ECO:0007669"/>
    <property type="project" value="UniProtKB-ARBA"/>
</dbReference>
<dbReference type="SUPFAM" id="SSF55120">
    <property type="entry name" value="Pseudouridine synthase"/>
    <property type="match status" value="1"/>
</dbReference>
<dbReference type="RefSeq" id="WP_009727152.1">
    <property type="nucleotide sequence ID" value="NZ_APHR01000060.1"/>
</dbReference>
<evidence type="ECO:0000256" key="3">
    <source>
        <dbReference type="ARBA" id="ARBA00010876"/>
    </source>
</evidence>
<comment type="caution">
    <text evidence="11">The sequence shown here is derived from an EMBL/GenBank/DDBJ whole genome shotgun (WGS) entry which is preliminary data.</text>
</comment>
<keyword evidence="6 9" id="KW-0413">Isomerase</keyword>
<comment type="catalytic activity">
    <reaction evidence="1">
        <text>uridine(955/2504/2580) in 23S rRNA = pseudouridine(955/2504/2580) in 23S rRNA</text>
        <dbReference type="Rhea" id="RHEA:42528"/>
        <dbReference type="Rhea" id="RHEA-COMP:10099"/>
        <dbReference type="Rhea" id="RHEA-COMP:10100"/>
        <dbReference type="ChEBI" id="CHEBI:65314"/>
        <dbReference type="ChEBI" id="CHEBI:65315"/>
        <dbReference type="EC" id="5.4.99.24"/>
    </reaction>
</comment>
<dbReference type="NCBIfam" id="TIGR00005">
    <property type="entry name" value="rluA_subfam"/>
    <property type="match status" value="1"/>
</dbReference>
<dbReference type="Proteomes" id="UP000012019">
    <property type="component" value="Unassembled WGS sequence"/>
</dbReference>
<dbReference type="GO" id="GO:0160141">
    <property type="term" value="F:23S rRNA pseudouridine(955/2504/2580) synthase activity"/>
    <property type="evidence" value="ECO:0007669"/>
    <property type="project" value="UniProtKB-EC"/>
</dbReference>
<dbReference type="PATRIC" id="fig|1286106.3.peg.2193"/>
<protein>
    <recommendedName>
        <fullName evidence="9">Pseudouridine synthase</fullName>
        <ecNumber evidence="9">5.4.99.-</ecNumber>
    </recommendedName>
</protein>
<evidence type="ECO:0000259" key="10">
    <source>
        <dbReference type="SMART" id="SM00363"/>
    </source>
</evidence>
<dbReference type="PROSITE" id="PS50889">
    <property type="entry name" value="S4"/>
    <property type="match status" value="1"/>
</dbReference>
<evidence type="ECO:0000256" key="5">
    <source>
        <dbReference type="ARBA" id="ARBA00022884"/>
    </source>
</evidence>
<evidence type="ECO:0000256" key="4">
    <source>
        <dbReference type="ARBA" id="ARBA00022552"/>
    </source>
</evidence>
<dbReference type="SMART" id="SM00363">
    <property type="entry name" value="S4"/>
    <property type="match status" value="1"/>
</dbReference>
<evidence type="ECO:0000256" key="2">
    <source>
        <dbReference type="ARBA" id="ARBA00002876"/>
    </source>
</evidence>
<dbReference type="EMBL" id="APHR01000060">
    <property type="protein sequence ID" value="EMR12294.1"/>
    <property type="molecule type" value="Genomic_DNA"/>
</dbReference>
<reference evidence="11 12" key="1">
    <citation type="journal article" date="2013" name="Genome Announc.">
        <title>Draft Genome Sequence of Methylophaga lonarensis MPLT, a Haloalkaliphilic (Non-Methane-Utilizing) Methylotroph.</title>
        <authorList>
            <person name="Shetty S.A."/>
            <person name="Marathe N.P."/>
            <person name="Munot H."/>
            <person name="Antony C.P."/>
            <person name="Dhotre D.P."/>
            <person name="Murrell J.C."/>
            <person name="Shouche Y.S."/>
        </authorList>
    </citation>
    <scope>NUCLEOTIDE SEQUENCE [LARGE SCALE GENOMIC DNA]</scope>
    <source>
        <strain evidence="11 12">MPL</strain>
    </source>
</reference>
<dbReference type="STRING" id="1286106.MPL1_10958"/>
<dbReference type="CDD" id="cd02869">
    <property type="entry name" value="PseudoU_synth_RluA_like"/>
    <property type="match status" value="1"/>
</dbReference>
<sequence length="319" mass="36131">MNQSASQAPRVQFITINANQAGQRIDNFLINIEKGVPKSRIYRALRKGEVRVNKGRIKQTYKLQQGDEVRIPPLRVSEQKPEAQVNEKLSQELLSSIIFEDEHLLVLNKPAGLAVHAGSGIHTGVIEAFRLIRPELDFLELVHRLDRETSGCLLIAKSRDCLLNLQQQMLDNVMDKHYLTLVKGHWADHDTLVEQPLLKNSLDGGERMVRIDPAGKYAKTQFLVHRRLNKADLTEAILFTGRTHQIRVHAAFSGHPLAGDEKYGDRQFNKQLKAQGLKRMFLHAWKLHIRHPASNEALMLIAPLPAELETLCQQLETAG</sequence>
<evidence type="ECO:0000256" key="9">
    <source>
        <dbReference type="RuleBase" id="RU362028"/>
    </source>
</evidence>